<dbReference type="Gene3D" id="3.40.50.1000">
    <property type="entry name" value="HAD superfamily/HAD-like"/>
    <property type="match status" value="1"/>
</dbReference>
<protein>
    <recommendedName>
        <fullName evidence="3">Pyrimidine 5-nucleotidase</fullName>
    </recommendedName>
</protein>
<sequence length="231" mass="26932">MKYVGMIEDTVDQEVTIIAKNNKILVFDIDNTLYKETMEIVIRRREAGYALLKDELDMSFKEFFKLSDAYTKEYGTNYKGFITNYKLKPETILKINEVDADLGFTPNEELVELIKSLPFTKVCFTNANIGQTRNTLRRIGLEELMDYIFYVKYEPGKNVLCKPYLKAYEVVDTVINKDKKNKILFFDDNSDNIGTANDFGWDGVGVPSYERICEAIAVHVYKYFDYDIREH</sequence>
<keyword evidence="2" id="KW-1185">Reference proteome</keyword>
<dbReference type="InterPro" id="IPR023214">
    <property type="entry name" value="HAD_sf"/>
</dbReference>
<dbReference type="PANTHER" id="PTHR47438">
    <property type="entry name" value="PHOSPHATE METABOLISM PROTEIN 8-RELATED"/>
    <property type="match status" value="1"/>
</dbReference>
<evidence type="ECO:0000313" key="1">
    <source>
        <dbReference type="EMBL" id="KAF9764659.1"/>
    </source>
</evidence>
<accession>A0A9P6H115</accession>
<dbReference type="AlphaFoldDB" id="A0A9P6H115"/>
<evidence type="ECO:0008006" key="3">
    <source>
        <dbReference type="Google" id="ProtNLM"/>
    </source>
</evidence>
<dbReference type="InterPro" id="IPR036412">
    <property type="entry name" value="HAD-like_sf"/>
</dbReference>
<dbReference type="SFLD" id="SFLDG01129">
    <property type="entry name" value="C1.5:_HAD__Beta-PGM__Phosphata"/>
    <property type="match status" value="1"/>
</dbReference>
<dbReference type="GO" id="GO:0006206">
    <property type="term" value="P:pyrimidine nucleobase metabolic process"/>
    <property type="evidence" value="ECO:0007669"/>
    <property type="project" value="TreeGrafter"/>
</dbReference>
<dbReference type="SFLD" id="SFLDS00003">
    <property type="entry name" value="Haloacid_Dehalogenase"/>
    <property type="match status" value="1"/>
</dbReference>
<comment type="caution">
    <text evidence="1">The sequence shown here is derived from an EMBL/GenBank/DDBJ whole genome shotgun (WGS) entry which is preliminary data.</text>
</comment>
<reference evidence="1 2" key="1">
    <citation type="journal article" date="2020" name="Genome Biol. Evol.">
        <title>Comparative genomics of strictly vertically transmitted, feminizing microsporidia endosymbionts of amphipod crustaceans.</title>
        <authorList>
            <person name="Cormier A."/>
            <person name="Chebbi M.A."/>
            <person name="Giraud I."/>
            <person name="Wattier R."/>
            <person name="Teixeira M."/>
            <person name="Gilbert C."/>
            <person name="Rigaud T."/>
            <person name="Cordaux R."/>
        </authorList>
    </citation>
    <scope>NUCLEOTIDE SEQUENCE [LARGE SCALE GENOMIC DNA]</scope>
    <source>
        <strain evidence="1 2">Ou3-Ou53</strain>
    </source>
</reference>
<dbReference type="Proteomes" id="UP000740883">
    <property type="component" value="Unassembled WGS sequence"/>
</dbReference>
<organism evidence="1 2">
    <name type="scientific">Nosema granulosis</name>
    <dbReference type="NCBI Taxonomy" id="83296"/>
    <lineage>
        <taxon>Eukaryota</taxon>
        <taxon>Fungi</taxon>
        <taxon>Fungi incertae sedis</taxon>
        <taxon>Microsporidia</taxon>
        <taxon>Nosematidae</taxon>
        <taxon>Nosema</taxon>
    </lineage>
</organism>
<dbReference type="Gene3D" id="1.10.150.450">
    <property type="match status" value="1"/>
</dbReference>
<dbReference type="OrthoDB" id="2194085at2759"/>
<dbReference type="PANTHER" id="PTHR47438:SF1">
    <property type="entry name" value="PHOSPHATE METABOLISM PROTEIN 8-RELATED"/>
    <property type="match status" value="1"/>
</dbReference>
<evidence type="ECO:0000313" key="2">
    <source>
        <dbReference type="Proteomes" id="UP000740883"/>
    </source>
</evidence>
<name>A0A9P6H115_9MICR</name>
<dbReference type="SUPFAM" id="SSF56784">
    <property type="entry name" value="HAD-like"/>
    <property type="match status" value="1"/>
</dbReference>
<gene>
    <name evidence="1" type="ORF">NGRA_0380</name>
</gene>
<dbReference type="InterPro" id="IPR052791">
    <property type="entry name" value="SSM1_domain"/>
</dbReference>
<dbReference type="GO" id="GO:0009166">
    <property type="term" value="P:nucleotide catabolic process"/>
    <property type="evidence" value="ECO:0007669"/>
    <property type="project" value="TreeGrafter"/>
</dbReference>
<dbReference type="GO" id="GO:0008252">
    <property type="term" value="F:nucleotidase activity"/>
    <property type="evidence" value="ECO:0007669"/>
    <property type="project" value="TreeGrafter"/>
</dbReference>
<proteinExistence type="predicted"/>
<dbReference type="EMBL" id="SBJO01000013">
    <property type="protein sequence ID" value="KAF9764659.1"/>
    <property type="molecule type" value="Genomic_DNA"/>
</dbReference>